<reference evidence="2" key="1">
    <citation type="submission" date="2018-02" db="EMBL/GenBank/DDBJ databases">
        <authorList>
            <person name="Cohen D.B."/>
            <person name="Kent A.D."/>
        </authorList>
    </citation>
    <scope>NUCLEOTIDE SEQUENCE</scope>
</reference>
<evidence type="ECO:0000256" key="1">
    <source>
        <dbReference type="SAM" id="Phobius"/>
    </source>
</evidence>
<dbReference type="Pfam" id="PF03140">
    <property type="entry name" value="DUF247"/>
    <property type="match status" value="1"/>
</dbReference>
<dbReference type="AlphaFoldDB" id="A0A2N9EQB1"/>
<dbReference type="PANTHER" id="PTHR31170:SF25">
    <property type="entry name" value="BNAA09G04570D PROTEIN"/>
    <property type="match status" value="1"/>
</dbReference>
<dbReference type="PANTHER" id="PTHR31170">
    <property type="entry name" value="BNAC04G53230D PROTEIN"/>
    <property type="match status" value="1"/>
</dbReference>
<sequence length="456" mass="52434">MAGKEHVVSTEKSHLGISVAREAGERSSCVTKKAQTDGTIPITQTTREARLEIKYYEPRVLSLGPIHHDNKPEYKKQEKYKLALTCYYIEDSGKDIEVLYKMIEEKIKELRDCFEEEVTKLYDDNALAWLLFVDGCAILQYIYFATNKLFKDLGINDILVGYGYQDFFLLENQLPYCLLEGLMSLSDNEKKLKASIDKFIKMHVMVPEDQQLKKQVKGNQGDSLLPEENPQGEHRLPINGVVIHLLDLLRTSLLGEPNEDSYIIQNRRSNWQSYGSAQELKTAGIHLRRSSNSCLREISFKPRLHLLRNLYLPPITVNNAMRTKLLNLIAYEMCLGFENDFEITFYICFLQSLIGKPEDVKELRKAGVFYNFFGSDKEVAKLFKEMPTDLNSYSDSYIGVEKKIQEYYGTWMSRMSRFYHDNFKGILISLLALVVGVIGVILSRIPTVNPASQRHS</sequence>
<keyword evidence="1" id="KW-1133">Transmembrane helix</keyword>
<gene>
    <name evidence="2" type="ORF">FSB_LOCUS8879</name>
</gene>
<feature type="transmembrane region" description="Helical" evidence="1">
    <location>
        <begin position="422"/>
        <end position="442"/>
    </location>
</feature>
<evidence type="ECO:0000313" key="2">
    <source>
        <dbReference type="EMBL" id="SPC80997.1"/>
    </source>
</evidence>
<dbReference type="EMBL" id="OIVN01000486">
    <property type="protein sequence ID" value="SPC80997.1"/>
    <property type="molecule type" value="Genomic_DNA"/>
</dbReference>
<name>A0A2N9EQB1_FAGSY</name>
<accession>A0A2N9EQB1</accession>
<keyword evidence="1" id="KW-0472">Membrane</keyword>
<dbReference type="InterPro" id="IPR004158">
    <property type="entry name" value="DUF247_pln"/>
</dbReference>
<organism evidence="2">
    <name type="scientific">Fagus sylvatica</name>
    <name type="common">Beechnut</name>
    <dbReference type="NCBI Taxonomy" id="28930"/>
    <lineage>
        <taxon>Eukaryota</taxon>
        <taxon>Viridiplantae</taxon>
        <taxon>Streptophyta</taxon>
        <taxon>Embryophyta</taxon>
        <taxon>Tracheophyta</taxon>
        <taxon>Spermatophyta</taxon>
        <taxon>Magnoliopsida</taxon>
        <taxon>eudicotyledons</taxon>
        <taxon>Gunneridae</taxon>
        <taxon>Pentapetalae</taxon>
        <taxon>rosids</taxon>
        <taxon>fabids</taxon>
        <taxon>Fagales</taxon>
        <taxon>Fagaceae</taxon>
        <taxon>Fagus</taxon>
    </lineage>
</organism>
<keyword evidence="1" id="KW-0812">Transmembrane</keyword>
<proteinExistence type="predicted"/>
<protein>
    <submittedName>
        <fullName evidence="2">Uncharacterized protein</fullName>
    </submittedName>
</protein>